<dbReference type="GO" id="GO:0030267">
    <property type="term" value="F:glyoxylate reductase (NADPH) activity"/>
    <property type="evidence" value="ECO:0007669"/>
    <property type="project" value="TreeGrafter"/>
</dbReference>
<dbReference type="Proteomes" id="UP001213623">
    <property type="component" value="Chromosome 5"/>
</dbReference>
<dbReference type="SMART" id="SM01253">
    <property type="entry name" value="Kin17_mid"/>
    <property type="match status" value="1"/>
</dbReference>
<dbReference type="Pfam" id="PF10357">
    <property type="entry name" value="WH_KIN17"/>
    <property type="match status" value="1"/>
</dbReference>
<dbReference type="Pfam" id="PF00389">
    <property type="entry name" value="2-Hacid_dh"/>
    <property type="match status" value="1"/>
</dbReference>
<dbReference type="Gene3D" id="3.40.50.720">
    <property type="entry name" value="NAD(P)-binding Rossmann-like Domain"/>
    <property type="match status" value="2"/>
</dbReference>
<dbReference type="Pfam" id="PF02826">
    <property type="entry name" value="2-Hacid_dh_C"/>
    <property type="match status" value="2"/>
</dbReference>
<keyword evidence="6" id="KW-0496">Mitochondrion</keyword>
<name>A0AAF0EKK2_9BASI</name>
<evidence type="ECO:0000259" key="10">
    <source>
        <dbReference type="SMART" id="SM01253"/>
    </source>
</evidence>
<dbReference type="InterPro" id="IPR029753">
    <property type="entry name" value="D-isomer_DH_CS"/>
</dbReference>
<dbReference type="InterPro" id="IPR011765">
    <property type="entry name" value="Pept_M16_N"/>
</dbReference>
<keyword evidence="2" id="KW-0679">Respiratory chain</keyword>
<dbReference type="Pfam" id="PF05193">
    <property type="entry name" value="Peptidase_M16_C"/>
    <property type="match status" value="1"/>
</dbReference>
<feature type="compositionally biased region" description="Polar residues" evidence="9">
    <location>
        <begin position="164"/>
        <end position="173"/>
    </location>
</feature>
<accession>A0AAF0EKK2</accession>
<dbReference type="AlphaFoldDB" id="A0AAF0EKK2"/>
<feature type="compositionally biased region" description="Basic and acidic residues" evidence="9">
    <location>
        <begin position="94"/>
        <end position="103"/>
    </location>
</feature>
<evidence type="ECO:0000313" key="12">
    <source>
        <dbReference type="Proteomes" id="UP001213623"/>
    </source>
</evidence>
<evidence type="ECO:0000256" key="8">
    <source>
        <dbReference type="ARBA" id="ARBA00040751"/>
    </source>
</evidence>
<dbReference type="GO" id="GO:0051287">
    <property type="term" value="F:NAD binding"/>
    <property type="evidence" value="ECO:0007669"/>
    <property type="project" value="InterPro"/>
</dbReference>
<dbReference type="GO" id="GO:0005743">
    <property type="term" value="C:mitochondrial inner membrane"/>
    <property type="evidence" value="ECO:0007669"/>
    <property type="project" value="UniProtKB-SubCell"/>
</dbReference>
<dbReference type="GO" id="GO:0005829">
    <property type="term" value="C:cytosol"/>
    <property type="evidence" value="ECO:0007669"/>
    <property type="project" value="TreeGrafter"/>
</dbReference>
<sequence length="985" mass="106100">MNATRWVSLSEFVKFLGRAGIVKVEGSELGWFISWVDNSSTARARQDAIKKMDRAKMDDEQRARKELDEQIKRAHEQASSVPEVKPTPLPAKESLPRSDDKIPVKLNLSLSKPAASKNESSEPANTSAPVKPTIALPGPSAPSVFSTRVNPLKAASKASAKAVESTTDPSTTSNKKRPPTHLGAAERIIMEEQARKGKAGPVMQSGIKQTDQQNETAPVASITVAVRAGPRFESQAGVAHALKNFAFKSTKERSALRIVREAELNGGVLSASLNREHLLLTAEFLKGDEAHFAELLAEVVGNAKYCRHEFNEDVVPSIVDDCEQAAQDPIATGIDTLFSYAYRNRGVGSSLFASPSSPVTVEQVRSYAAQVMNSNNLAVVSSGLSQDVLSSLVSKSFAAVPAGSAAEASPSKYFGGDFRDAITDAHGHALPVEHFFLGFEGAPLNKSAPLFVLESLLGGDAWVKWSTGLSPLAQINGAKANAFNLSLQDTGLFGLHVSAPSAKIVEATKTAAQALANVANGVSSEDISRAVAKAKFIAAQNYEGSRVTGHEWVAAGLLNGMETSLSPVLSQLDAVKSDDVVSVAQALLKSKPTSVALGDVKQLPYADELLSVSIGLTYLMSKPVVVLVCSMPEKLSRQAEESGLVDLRVWRASPQDSNTKSASREWLMANVPGASAIMCIPSNKMDAELMDRAGPSLKVIATMSVGYEHIDRDAAKKRGIRVGYTPDVLSNAVADLSLLLTLNLMRYTMEGYHIVKRGMWSKAPWTPLSFCGPAMEGKSIGFLGFGSISQALVGKLLPFKPKEIVYKVSQPRDFDLEDPRFRFLAHHDLFQAYYHYHHRLPFPMVNEHDITSFAKRCDVIFLICTLNDSTHHVVNAEFLRNMKNTAYLVNVGRGSLVDTDALVQALRDDEIAGAGLDVLEGEPFIAADHPLLAPELVNKVMILPHIASATQEARESMALLTAQNALAALGLRPDGPADEMPTELR</sequence>
<dbReference type="SUPFAM" id="SSF63411">
    <property type="entry name" value="LuxS/MPP-like metallohydrolase"/>
    <property type="match status" value="2"/>
</dbReference>
<keyword evidence="4" id="KW-0249">Electron transport</keyword>
<comment type="similarity">
    <text evidence="7">Belongs to the peptidase M16 family. UQCRC2/QCR2 subfamily.</text>
</comment>
<evidence type="ECO:0000256" key="6">
    <source>
        <dbReference type="ARBA" id="ARBA00023128"/>
    </source>
</evidence>
<dbReference type="InterPro" id="IPR007863">
    <property type="entry name" value="Peptidase_M16_C"/>
</dbReference>
<feature type="domain" description="DNA/RNA-binding protein Kin17 WH-like" evidence="10">
    <location>
        <begin position="1"/>
        <end position="72"/>
    </location>
</feature>
<dbReference type="SUPFAM" id="SSF52283">
    <property type="entry name" value="Formate/glycerate dehydrogenase catalytic domain-like"/>
    <property type="match status" value="1"/>
</dbReference>
<keyword evidence="5" id="KW-0560">Oxidoreductase</keyword>
<dbReference type="FunFam" id="3.30.830.10:FF:000021">
    <property type="entry name" value="Cytochrome b-c1 complex subunit 2"/>
    <property type="match status" value="1"/>
</dbReference>
<dbReference type="Gene3D" id="3.30.830.10">
    <property type="entry name" value="Metalloenzyme, LuxS/M16 peptidase-like"/>
    <property type="match status" value="2"/>
</dbReference>
<dbReference type="GO" id="GO:0016618">
    <property type="term" value="F:hydroxypyruvate reductase [NAD(P)H] activity"/>
    <property type="evidence" value="ECO:0007669"/>
    <property type="project" value="TreeGrafter"/>
</dbReference>
<dbReference type="GO" id="GO:0046872">
    <property type="term" value="F:metal ion binding"/>
    <property type="evidence" value="ECO:0007669"/>
    <property type="project" value="InterPro"/>
</dbReference>
<dbReference type="PANTHER" id="PTHR10996">
    <property type="entry name" value="2-HYDROXYACID DEHYDROGENASE-RELATED"/>
    <property type="match status" value="1"/>
</dbReference>
<evidence type="ECO:0000256" key="3">
    <source>
        <dbReference type="ARBA" id="ARBA00022946"/>
    </source>
</evidence>
<feature type="region of interest" description="Disordered" evidence="9">
    <location>
        <begin position="72"/>
        <end position="142"/>
    </location>
</feature>
<dbReference type="InterPro" id="IPR019447">
    <property type="entry name" value="DNA/RNA-bd_Kin17_WH-like_dom"/>
</dbReference>
<evidence type="ECO:0000256" key="9">
    <source>
        <dbReference type="SAM" id="MobiDB-lite"/>
    </source>
</evidence>
<dbReference type="InterPro" id="IPR011249">
    <property type="entry name" value="Metalloenz_LuxS/M16"/>
</dbReference>
<organism evidence="11 12">
    <name type="scientific">Malassezia nana</name>
    <dbReference type="NCBI Taxonomy" id="180528"/>
    <lineage>
        <taxon>Eukaryota</taxon>
        <taxon>Fungi</taxon>
        <taxon>Dikarya</taxon>
        <taxon>Basidiomycota</taxon>
        <taxon>Ustilaginomycotina</taxon>
        <taxon>Malasseziomycetes</taxon>
        <taxon>Malasseziales</taxon>
        <taxon>Malasseziaceae</taxon>
        <taxon>Malassezia</taxon>
    </lineage>
</organism>
<keyword evidence="3" id="KW-0809">Transit peptide</keyword>
<feature type="compositionally biased region" description="Polar residues" evidence="9">
    <location>
        <begin position="117"/>
        <end position="128"/>
    </location>
</feature>
<gene>
    <name evidence="11" type="primary">QCR2</name>
    <name evidence="11" type="ORF">MNAN1_003083</name>
</gene>
<evidence type="ECO:0000256" key="2">
    <source>
        <dbReference type="ARBA" id="ARBA00022660"/>
    </source>
</evidence>
<reference evidence="11" key="1">
    <citation type="submission" date="2023-03" db="EMBL/GenBank/DDBJ databases">
        <title>Mating type loci evolution in Malassezia.</title>
        <authorList>
            <person name="Coelho M.A."/>
        </authorList>
    </citation>
    <scope>NUCLEOTIDE SEQUENCE</scope>
    <source>
        <strain evidence="11">CBS 9557</strain>
    </source>
</reference>
<dbReference type="Gene3D" id="1.10.10.2030">
    <property type="entry name" value="DNA/RNA-binding protein Kin17, conserved domain"/>
    <property type="match status" value="1"/>
</dbReference>
<dbReference type="Pfam" id="PF00675">
    <property type="entry name" value="Peptidase_M16"/>
    <property type="match status" value="1"/>
</dbReference>
<dbReference type="InterPro" id="IPR038254">
    <property type="entry name" value="KIN17_WH-like_sf"/>
</dbReference>
<dbReference type="InterPro" id="IPR006139">
    <property type="entry name" value="D-isomer_2_OHA_DH_cat_dom"/>
</dbReference>
<keyword evidence="2" id="KW-0813">Transport</keyword>
<comment type="subcellular location">
    <subcellularLocation>
        <location evidence="1">Mitochondrion inner membrane</location>
        <topology evidence="1">Peripheral membrane protein</topology>
        <orientation evidence="1">Matrix side</orientation>
    </subcellularLocation>
</comment>
<dbReference type="SUPFAM" id="SSF51735">
    <property type="entry name" value="NAD(P)-binding Rossmann-fold domains"/>
    <property type="match status" value="1"/>
</dbReference>
<evidence type="ECO:0000256" key="7">
    <source>
        <dbReference type="ARBA" id="ARBA00038146"/>
    </source>
</evidence>
<dbReference type="InterPro" id="IPR050223">
    <property type="entry name" value="D-isomer_2-hydroxyacid_DH"/>
</dbReference>
<dbReference type="InterPro" id="IPR006140">
    <property type="entry name" value="D-isomer_DH_NAD-bd"/>
</dbReference>
<dbReference type="FunFam" id="3.30.830.10:FF:000039">
    <property type="entry name" value="Ubiquinol-cytochrome c reductase core subunit 2"/>
    <property type="match status" value="1"/>
</dbReference>
<evidence type="ECO:0000313" key="11">
    <source>
        <dbReference type="EMBL" id="WFD28077.1"/>
    </source>
</evidence>
<keyword evidence="12" id="KW-1185">Reference proteome</keyword>
<protein>
    <recommendedName>
        <fullName evidence="8">Cytochrome b-c1 complex subunit 2, mitochondrial</fullName>
    </recommendedName>
</protein>
<dbReference type="PANTHER" id="PTHR10996:SF277">
    <property type="entry name" value="GLYOXYLATE REDUCTASE_HYDROXYPYRUVATE REDUCTASE"/>
    <property type="match status" value="1"/>
</dbReference>
<evidence type="ECO:0000256" key="4">
    <source>
        <dbReference type="ARBA" id="ARBA00022982"/>
    </source>
</evidence>
<dbReference type="PROSITE" id="PS00671">
    <property type="entry name" value="D_2_HYDROXYACID_DH_3"/>
    <property type="match status" value="1"/>
</dbReference>
<proteinExistence type="inferred from homology"/>
<dbReference type="EMBL" id="CP119896">
    <property type="protein sequence ID" value="WFD28077.1"/>
    <property type="molecule type" value="Genomic_DNA"/>
</dbReference>
<dbReference type="InterPro" id="IPR036291">
    <property type="entry name" value="NAD(P)-bd_dom_sf"/>
</dbReference>
<feature type="region of interest" description="Disordered" evidence="9">
    <location>
        <begin position="156"/>
        <end position="182"/>
    </location>
</feature>
<evidence type="ECO:0000256" key="1">
    <source>
        <dbReference type="ARBA" id="ARBA00004443"/>
    </source>
</evidence>
<evidence type="ECO:0000256" key="5">
    <source>
        <dbReference type="ARBA" id="ARBA00023002"/>
    </source>
</evidence>